<protein>
    <submittedName>
        <fullName evidence="2">Uncharacterized protein</fullName>
    </submittedName>
</protein>
<keyword evidence="3" id="KW-1185">Reference proteome</keyword>
<organism evidence="2 3">
    <name type="scientific">Actinoallomurus spadix</name>
    <dbReference type="NCBI Taxonomy" id="79912"/>
    <lineage>
        <taxon>Bacteria</taxon>
        <taxon>Bacillati</taxon>
        <taxon>Actinomycetota</taxon>
        <taxon>Actinomycetes</taxon>
        <taxon>Streptosporangiales</taxon>
        <taxon>Thermomonosporaceae</taxon>
        <taxon>Actinoallomurus</taxon>
    </lineage>
</organism>
<evidence type="ECO:0000313" key="2">
    <source>
        <dbReference type="EMBL" id="GAA0335725.1"/>
    </source>
</evidence>
<evidence type="ECO:0000256" key="1">
    <source>
        <dbReference type="SAM" id="MobiDB-lite"/>
    </source>
</evidence>
<gene>
    <name evidence="2" type="ORF">GCM10010151_26790</name>
</gene>
<comment type="caution">
    <text evidence="2">The sequence shown here is derived from an EMBL/GenBank/DDBJ whole genome shotgun (WGS) entry which is preliminary data.</text>
</comment>
<dbReference type="RefSeq" id="WP_252803045.1">
    <property type="nucleotide sequence ID" value="NZ_BAAABM010000016.1"/>
</dbReference>
<proteinExistence type="predicted"/>
<accession>A0ABN0WFE4</accession>
<evidence type="ECO:0000313" key="3">
    <source>
        <dbReference type="Proteomes" id="UP001501822"/>
    </source>
</evidence>
<dbReference type="Proteomes" id="UP001501822">
    <property type="component" value="Unassembled WGS sequence"/>
</dbReference>
<reference evidence="2 3" key="1">
    <citation type="journal article" date="2019" name="Int. J. Syst. Evol. Microbiol.">
        <title>The Global Catalogue of Microorganisms (GCM) 10K type strain sequencing project: providing services to taxonomists for standard genome sequencing and annotation.</title>
        <authorList>
            <consortium name="The Broad Institute Genomics Platform"/>
            <consortium name="The Broad Institute Genome Sequencing Center for Infectious Disease"/>
            <person name="Wu L."/>
            <person name="Ma J."/>
        </authorList>
    </citation>
    <scope>NUCLEOTIDE SEQUENCE [LARGE SCALE GENOMIC DNA]</scope>
    <source>
        <strain evidence="2 3">JCM 3146</strain>
    </source>
</reference>
<name>A0ABN0WFE4_9ACTN</name>
<sequence>MLAQPDGPPGTQKARARQYALCTVALRYDRISAGAEGVFDQALTNGLAAIVAHMWPGKEIGRRGRVKSAAELLEVIAEEGVAADGGTIQVVYERGEEPEPEPEPETQLVEDPFGGPSRIFERTSSWMPNYITVNAAVLKGAIEATQAIRHARATDADTDVTLSEEQIEALDALSYHPALDGMSEHLYERVTEDDEAADRAEAERALAYLKLLREGGELERRAAIDYRAEYEYHYPDARVEVYQCPVCENYSLVAHGHDGWIGEVGIGQCVVCGYQRSSAVADDIAMGIQIRRAADRDD</sequence>
<feature type="region of interest" description="Disordered" evidence="1">
    <location>
        <begin position="94"/>
        <end position="114"/>
    </location>
</feature>
<dbReference type="EMBL" id="BAAABM010000016">
    <property type="protein sequence ID" value="GAA0335725.1"/>
    <property type="molecule type" value="Genomic_DNA"/>
</dbReference>